<evidence type="ECO:0000259" key="4">
    <source>
        <dbReference type="PROSITE" id="PS50949"/>
    </source>
</evidence>
<sequence>MDIKYSTDHTRFKFQQIIDSVINDIQTGVLKNNDRLPSMNVVCEQEGLSKVTVQRAYMHLKKKGYITKVAGKGFCVVDKDKQKLKVLLIFNKISYYKKLIYYGILEILAENARVDLQIHHYDVKILNDIIAESAGKYDYYVVMPHFFYETPDKNYLNALKKIPQQKLLMLDKDVNGLNGSYMAVYQDFENDTYNALVSVADMFVKYDRLVIIIPAYSNHPLEIIDGVRKFAGLINKKFDVSENAEDETLQAGTAYIAIEETELAELIKKIRQTNLKLGQDIGIISFNETVLKELMDITVFTTDFTEMGRTVGNLLIKDQCQKVKMPFRVLRRGSL</sequence>
<accession>A0ABR9XG79</accession>
<dbReference type="InterPro" id="IPR036390">
    <property type="entry name" value="WH_DNA-bd_sf"/>
</dbReference>
<dbReference type="RefSeq" id="WP_194105559.1">
    <property type="nucleotide sequence ID" value="NZ_JADFFM010000001.1"/>
</dbReference>
<keyword evidence="3" id="KW-0804">Transcription</keyword>
<comment type="caution">
    <text evidence="5">The sequence shown here is derived from an EMBL/GenBank/DDBJ whole genome shotgun (WGS) entry which is preliminary data.</text>
</comment>
<evidence type="ECO:0000313" key="6">
    <source>
        <dbReference type="Proteomes" id="UP000632774"/>
    </source>
</evidence>
<dbReference type="Proteomes" id="UP000632774">
    <property type="component" value="Unassembled WGS sequence"/>
</dbReference>
<evidence type="ECO:0000256" key="2">
    <source>
        <dbReference type="ARBA" id="ARBA00023125"/>
    </source>
</evidence>
<dbReference type="SUPFAM" id="SSF46785">
    <property type="entry name" value="Winged helix' DNA-binding domain"/>
    <property type="match status" value="1"/>
</dbReference>
<dbReference type="PROSITE" id="PS50949">
    <property type="entry name" value="HTH_GNTR"/>
    <property type="match status" value="1"/>
</dbReference>
<name>A0ABR9XG79_9SPHI</name>
<dbReference type="Gene3D" id="1.10.10.10">
    <property type="entry name" value="Winged helix-like DNA-binding domain superfamily/Winged helix DNA-binding domain"/>
    <property type="match status" value="1"/>
</dbReference>
<dbReference type="InterPro" id="IPR036388">
    <property type="entry name" value="WH-like_DNA-bd_sf"/>
</dbReference>
<evidence type="ECO:0000313" key="5">
    <source>
        <dbReference type="EMBL" id="MBE9666187.1"/>
    </source>
</evidence>
<dbReference type="Gene3D" id="3.40.50.2300">
    <property type="match status" value="2"/>
</dbReference>
<reference evidence="5 6" key="1">
    <citation type="submission" date="2020-10" db="EMBL/GenBank/DDBJ databases">
        <title>Mucilaginibacter mali sp. nov., isolated from rhizosphere soil of apple orchard.</title>
        <authorList>
            <person name="Lee J.-S."/>
            <person name="Kim H.S."/>
            <person name="Kim J.-S."/>
        </authorList>
    </citation>
    <scope>NUCLEOTIDE SEQUENCE [LARGE SCALE GENOMIC DNA]</scope>
    <source>
        <strain evidence="5 6">KCTC 23157</strain>
    </source>
</reference>
<dbReference type="InterPro" id="IPR000524">
    <property type="entry name" value="Tscrpt_reg_HTH_GntR"/>
</dbReference>
<dbReference type="PANTHER" id="PTHR38445">
    <property type="entry name" value="HTH-TYPE TRANSCRIPTIONAL REPRESSOR YTRA"/>
    <property type="match status" value="1"/>
</dbReference>
<gene>
    <name evidence="5" type="ORF">IRJ18_07425</name>
</gene>
<dbReference type="PANTHER" id="PTHR38445:SF10">
    <property type="entry name" value="GNTR-FAMILY TRANSCRIPTIONAL REGULATOR"/>
    <property type="match status" value="1"/>
</dbReference>
<keyword evidence="2" id="KW-0238">DNA-binding</keyword>
<proteinExistence type="predicted"/>
<dbReference type="SUPFAM" id="SSF53822">
    <property type="entry name" value="Periplasmic binding protein-like I"/>
    <property type="match status" value="1"/>
</dbReference>
<dbReference type="EMBL" id="JADFFM010000001">
    <property type="protein sequence ID" value="MBE9666187.1"/>
    <property type="molecule type" value="Genomic_DNA"/>
</dbReference>
<evidence type="ECO:0000256" key="3">
    <source>
        <dbReference type="ARBA" id="ARBA00023163"/>
    </source>
</evidence>
<feature type="domain" description="HTH gntR-type" evidence="4">
    <location>
        <begin position="11"/>
        <end position="79"/>
    </location>
</feature>
<organism evidence="5 6">
    <name type="scientific">Mucilaginibacter boryungensis</name>
    <dbReference type="NCBI Taxonomy" id="768480"/>
    <lineage>
        <taxon>Bacteria</taxon>
        <taxon>Pseudomonadati</taxon>
        <taxon>Bacteroidota</taxon>
        <taxon>Sphingobacteriia</taxon>
        <taxon>Sphingobacteriales</taxon>
        <taxon>Sphingobacteriaceae</taxon>
        <taxon>Mucilaginibacter</taxon>
    </lineage>
</organism>
<evidence type="ECO:0000256" key="1">
    <source>
        <dbReference type="ARBA" id="ARBA00023015"/>
    </source>
</evidence>
<dbReference type="Pfam" id="PF00392">
    <property type="entry name" value="GntR"/>
    <property type="match status" value="1"/>
</dbReference>
<dbReference type="InterPro" id="IPR028082">
    <property type="entry name" value="Peripla_BP_I"/>
</dbReference>
<dbReference type="SMART" id="SM00345">
    <property type="entry name" value="HTH_GNTR"/>
    <property type="match status" value="1"/>
</dbReference>
<keyword evidence="6" id="KW-1185">Reference proteome</keyword>
<keyword evidence="1" id="KW-0805">Transcription regulation</keyword>
<dbReference type="CDD" id="cd07377">
    <property type="entry name" value="WHTH_GntR"/>
    <property type="match status" value="1"/>
</dbReference>
<protein>
    <submittedName>
        <fullName evidence="5">GntR family transcriptional regulator</fullName>
    </submittedName>
</protein>